<dbReference type="EMBL" id="ACPB03019759">
    <property type="status" value="NOT_ANNOTATED_CDS"/>
    <property type="molecule type" value="Genomic_DNA"/>
</dbReference>
<dbReference type="EnsemblMetazoa" id="RPRC014007-RA">
    <property type="protein sequence ID" value="RPRC014007-PA"/>
    <property type="gene ID" value="RPRC014007"/>
</dbReference>
<name>T1ICI7_RHOPR</name>
<dbReference type="HOGENOM" id="CLU_704610_0_0_1"/>
<reference evidence="1" key="1">
    <citation type="submission" date="2015-05" db="UniProtKB">
        <authorList>
            <consortium name="EnsemblMetazoa"/>
        </authorList>
    </citation>
    <scope>IDENTIFICATION</scope>
</reference>
<keyword evidence="2" id="KW-1185">Reference proteome</keyword>
<dbReference type="InParanoid" id="T1ICI7"/>
<sequence length="392" mass="45293">MEQYRLCANRCNCLNTCALCKVQTDSRGEHWLKRSTSEKLLPRRATYVNSFAVKLLEKIYVNKVILKLMKTKEEKCCRCVASRHSSLASATSGKIQGESIQAEGNAEQGVAGVRAAESDQYNNTRKPTSSGNGTVILANKYKTHFGSAKILSGDQNQVTMKSRSAPKRRQNKIKLTLSRYNAVKKKSKKLKKLGALKLDLKFDKLGSFGKVSKPQDYAMNEKICKRSLKEKIKLIRDLLLVESMRKMERDGWMREQESSELGVWQDHTDWSEYYTSLVSDLNHSYRLKHTSFIKEIEVNRTPPWIRKRSLHKDTAFSINLRKPDDVENERKNMPLFEQLLDLPEVISDTLNSMLFGYYNIFTVPKRKRDSFLILVTNNYWTLFCIPRSLYHP</sequence>
<protein>
    <submittedName>
        <fullName evidence="1">Uncharacterized protein</fullName>
    </submittedName>
</protein>
<dbReference type="VEuPathDB" id="VectorBase:RPRC014007"/>
<proteinExistence type="predicted"/>
<dbReference type="AlphaFoldDB" id="T1ICI7"/>
<accession>T1ICI7</accession>
<dbReference type="Proteomes" id="UP000015103">
    <property type="component" value="Unassembled WGS sequence"/>
</dbReference>
<organism evidence="1 2">
    <name type="scientific">Rhodnius prolixus</name>
    <name type="common">Triatomid bug</name>
    <dbReference type="NCBI Taxonomy" id="13249"/>
    <lineage>
        <taxon>Eukaryota</taxon>
        <taxon>Metazoa</taxon>
        <taxon>Ecdysozoa</taxon>
        <taxon>Arthropoda</taxon>
        <taxon>Hexapoda</taxon>
        <taxon>Insecta</taxon>
        <taxon>Pterygota</taxon>
        <taxon>Neoptera</taxon>
        <taxon>Paraneoptera</taxon>
        <taxon>Hemiptera</taxon>
        <taxon>Heteroptera</taxon>
        <taxon>Panheteroptera</taxon>
        <taxon>Cimicomorpha</taxon>
        <taxon>Reduviidae</taxon>
        <taxon>Triatominae</taxon>
        <taxon>Rhodnius</taxon>
    </lineage>
</organism>
<evidence type="ECO:0000313" key="1">
    <source>
        <dbReference type="EnsemblMetazoa" id="RPRC014007-PA"/>
    </source>
</evidence>
<evidence type="ECO:0000313" key="2">
    <source>
        <dbReference type="Proteomes" id="UP000015103"/>
    </source>
</evidence>